<sequence length="142" mass="15664">MTTPTIPILTIGYKRTVGLNAIPPVFEGTPYVITAFFDIVETPEPYNYSPHNLAVALRALHPRPRALVVGHAVSVSLVDEIERVWGEYVEEALKSETDDWRRSVVVSLPRTHAVDPSLGPPKVDGAWAKEMMGQLDAVFRSG</sequence>
<keyword evidence="2" id="KW-1185">Reference proteome</keyword>
<accession>A0A319CYM6</accession>
<reference evidence="1 2" key="1">
    <citation type="submission" date="2018-02" db="EMBL/GenBank/DDBJ databases">
        <title>The genomes of Aspergillus section Nigri reveals drivers in fungal speciation.</title>
        <authorList>
            <consortium name="DOE Joint Genome Institute"/>
            <person name="Vesth T.C."/>
            <person name="Nybo J."/>
            <person name="Theobald S."/>
            <person name="Brandl J."/>
            <person name="Frisvad J.C."/>
            <person name="Nielsen K.F."/>
            <person name="Lyhne E.K."/>
            <person name="Kogle M.E."/>
            <person name="Kuo A."/>
            <person name="Riley R."/>
            <person name="Clum A."/>
            <person name="Nolan M."/>
            <person name="Lipzen A."/>
            <person name="Salamov A."/>
            <person name="Henrissat B."/>
            <person name="Wiebenga A."/>
            <person name="De vries R.P."/>
            <person name="Grigoriev I.V."/>
            <person name="Mortensen U.H."/>
            <person name="Andersen M.R."/>
            <person name="Baker S.E."/>
        </authorList>
    </citation>
    <scope>NUCLEOTIDE SEQUENCE [LARGE SCALE GENOMIC DNA]</scope>
    <source>
        <strain evidence="1 2">CBS 707.79</strain>
    </source>
</reference>
<dbReference type="OrthoDB" id="5413172at2759"/>
<protein>
    <submittedName>
        <fullName evidence="1">Uncharacterized protein</fullName>
    </submittedName>
</protein>
<dbReference type="Proteomes" id="UP000247810">
    <property type="component" value="Unassembled WGS sequence"/>
</dbReference>
<gene>
    <name evidence="1" type="ORF">BO71DRAFT_362375</name>
</gene>
<proteinExistence type="predicted"/>
<evidence type="ECO:0000313" key="2">
    <source>
        <dbReference type="Proteomes" id="UP000247810"/>
    </source>
</evidence>
<organism evidence="1 2">
    <name type="scientific">Aspergillus ellipticus CBS 707.79</name>
    <dbReference type="NCBI Taxonomy" id="1448320"/>
    <lineage>
        <taxon>Eukaryota</taxon>
        <taxon>Fungi</taxon>
        <taxon>Dikarya</taxon>
        <taxon>Ascomycota</taxon>
        <taxon>Pezizomycotina</taxon>
        <taxon>Eurotiomycetes</taxon>
        <taxon>Eurotiomycetidae</taxon>
        <taxon>Eurotiales</taxon>
        <taxon>Aspergillaceae</taxon>
        <taxon>Aspergillus</taxon>
        <taxon>Aspergillus subgen. Circumdati</taxon>
    </lineage>
</organism>
<name>A0A319CYM6_9EURO</name>
<dbReference type="EMBL" id="KZ826003">
    <property type="protein sequence ID" value="PYH90000.1"/>
    <property type="molecule type" value="Genomic_DNA"/>
</dbReference>
<dbReference type="AlphaFoldDB" id="A0A319CYM6"/>
<evidence type="ECO:0000313" key="1">
    <source>
        <dbReference type="EMBL" id="PYH90000.1"/>
    </source>
</evidence>
<dbReference type="VEuPathDB" id="FungiDB:BO71DRAFT_362375"/>